<organism evidence="2 3">
    <name type="scientific">Dorcoceras hygrometricum</name>
    <dbReference type="NCBI Taxonomy" id="472368"/>
    <lineage>
        <taxon>Eukaryota</taxon>
        <taxon>Viridiplantae</taxon>
        <taxon>Streptophyta</taxon>
        <taxon>Embryophyta</taxon>
        <taxon>Tracheophyta</taxon>
        <taxon>Spermatophyta</taxon>
        <taxon>Magnoliopsida</taxon>
        <taxon>eudicotyledons</taxon>
        <taxon>Gunneridae</taxon>
        <taxon>Pentapetalae</taxon>
        <taxon>asterids</taxon>
        <taxon>lamiids</taxon>
        <taxon>Lamiales</taxon>
        <taxon>Gesneriaceae</taxon>
        <taxon>Didymocarpoideae</taxon>
        <taxon>Trichosporeae</taxon>
        <taxon>Loxocarpinae</taxon>
        <taxon>Dorcoceras</taxon>
    </lineage>
</organism>
<dbReference type="EMBL" id="KV006334">
    <property type="protein sequence ID" value="KZV33110.1"/>
    <property type="molecule type" value="Genomic_DNA"/>
</dbReference>
<sequence>MPVHSPDSSRRQKSSGRKALQPKIDPFANALTSAANTDAKPKWATQCVDISNKENVHPMIQSFDSSLAQELSAIREKLERLRIDRENTDEVLRQRGLMLDSHMKVILSRWEDQKQLEMEVDRLYRLKEIRLSCMRISPVKSLREKEQEKLLQVKASESPS</sequence>
<reference evidence="2 3" key="1">
    <citation type="journal article" date="2015" name="Proc. Natl. Acad. Sci. U.S.A.">
        <title>The resurrection genome of Boea hygrometrica: A blueprint for survival of dehydration.</title>
        <authorList>
            <person name="Xiao L."/>
            <person name="Yang G."/>
            <person name="Zhang L."/>
            <person name="Yang X."/>
            <person name="Zhao S."/>
            <person name="Ji Z."/>
            <person name="Zhou Q."/>
            <person name="Hu M."/>
            <person name="Wang Y."/>
            <person name="Chen M."/>
            <person name="Xu Y."/>
            <person name="Jin H."/>
            <person name="Xiao X."/>
            <person name="Hu G."/>
            <person name="Bao F."/>
            <person name="Hu Y."/>
            <person name="Wan P."/>
            <person name="Li L."/>
            <person name="Deng X."/>
            <person name="Kuang T."/>
            <person name="Xiang C."/>
            <person name="Zhu J.K."/>
            <person name="Oliver M.J."/>
            <person name="He Y."/>
        </authorList>
    </citation>
    <scope>NUCLEOTIDE SEQUENCE [LARGE SCALE GENOMIC DNA]</scope>
    <source>
        <strain evidence="3">cv. XS01</strain>
    </source>
</reference>
<gene>
    <name evidence="2" type="ORF">F511_03376</name>
</gene>
<dbReference type="PANTHER" id="PTHR36790:SF1">
    <property type="entry name" value="MYELIN TRANSCRIPTION FACTOR"/>
    <property type="match status" value="1"/>
</dbReference>
<dbReference type="OrthoDB" id="982181at2759"/>
<name>A0A2Z7BFR9_9LAMI</name>
<protein>
    <submittedName>
        <fullName evidence="2">Uncharacterized protein</fullName>
    </submittedName>
</protein>
<feature type="region of interest" description="Disordered" evidence="1">
    <location>
        <begin position="1"/>
        <end position="25"/>
    </location>
</feature>
<dbReference type="PANTHER" id="PTHR36790">
    <property type="entry name" value="MYELIN TRANSCRIPTION FACTOR"/>
    <property type="match status" value="1"/>
</dbReference>
<evidence type="ECO:0000313" key="3">
    <source>
        <dbReference type="Proteomes" id="UP000250235"/>
    </source>
</evidence>
<accession>A0A2Z7BFR9</accession>
<dbReference type="AlphaFoldDB" id="A0A2Z7BFR9"/>
<proteinExistence type="predicted"/>
<evidence type="ECO:0000256" key="1">
    <source>
        <dbReference type="SAM" id="MobiDB-lite"/>
    </source>
</evidence>
<dbReference type="Proteomes" id="UP000250235">
    <property type="component" value="Unassembled WGS sequence"/>
</dbReference>
<evidence type="ECO:0000313" key="2">
    <source>
        <dbReference type="EMBL" id="KZV33110.1"/>
    </source>
</evidence>
<keyword evidence="3" id="KW-1185">Reference proteome</keyword>